<evidence type="ECO:0000313" key="2">
    <source>
        <dbReference type="Proteomes" id="UP000249746"/>
    </source>
</evidence>
<dbReference type="AlphaFoldDB" id="A0A2W6MS33"/>
<dbReference type="EMBL" id="NBIU01000050">
    <property type="protein sequence ID" value="PZT47282.1"/>
    <property type="molecule type" value="Genomic_DNA"/>
</dbReference>
<evidence type="ECO:0000313" key="1">
    <source>
        <dbReference type="EMBL" id="PZT47282.1"/>
    </source>
</evidence>
<organism evidence="1 2">
    <name type="scientific">Helicobacter valdiviensis</name>
    <dbReference type="NCBI Taxonomy" id="1458358"/>
    <lineage>
        <taxon>Bacteria</taxon>
        <taxon>Pseudomonadati</taxon>
        <taxon>Campylobacterota</taxon>
        <taxon>Epsilonproteobacteria</taxon>
        <taxon>Campylobacterales</taxon>
        <taxon>Helicobacteraceae</taxon>
        <taxon>Helicobacter</taxon>
    </lineage>
</organism>
<dbReference type="Proteomes" id="UP000249746">
    <property type="component" value="Unassembled WGS sequence"/>
</dbReference>
<comment type="caution">
    <text evidence="1">The sequence shown here is derived from an EMBL/GenBank/DDBJ whole genome shotgun (WGS) entry which is preliminary data.</text>
</comment>
<keyword evidence="2" id="KW-1185">Reference proteome</keyword>
<reference evidence="1 2" key="1">
    <citation type="submission" date="2017-03" db="EMBL/GenBank/DDBJ databases">
        <title>Genomic and clinical evidence uncovers the enterohepatic species Helicobacter valdiviensis as a potential human intestinal pathogen.</title>
        <authorList>
            <person name="Fresia P."/>
            <person name="Jara R."/>
            <person name="Sierra R."/>
            <person name="Ferres I."/>
            <person name="Greif G."/>
            <person name="Iraola G."/>
            <person name="Collado L."/>
        </authorList>
    </citation>
    <scope>NUCLEOTIDE SEQUENCE [LARGE SCALE GENOMIC DNA]</scope>
    <source>
        <strain evidence="1 2">WBE14</strain>
    </source>
</reference>
<name>A0A2W6MS33_9HELI</name>
<proteinExistence type="predicted"/>
<sequence length="79" mass="9247">MSDNKETYEIYTPDGSILNVEKGTNRILFTTIEGRGKYTKQHSKALFEAWNIMENSPYKDYKPIYLDPNFYTGERSTLL</sequence>
<feature type="non-terminal residue" evidence="1">
    <location>
        <position position="79"/>
    </location>
</feature>
<gene>
    <name evidence="1" type="ORF">B6S12_09895</name>
</gene>
<accession>A0A2W6MS33</accession>
<protein>
    <submittedName>
        <fullName evidence="1">Uncharacterized protein</fullName>
    </submittedName>
</protein>